<name>A0A1H9UU10_9BACI</name>
<dbReference type="AlphaFoldDB" id="A0A1H9UU10"/>
<evidence type="ECO:0000313" key="1">
    <source>
        <dbReference type="EMBL" id="SES12902.1"/>
    </source>
</evidence>
<accession>A0A1H9UU10</accession>
<dbReference type="Proteomes" id="UP000198571">
    <property type="component" value="Unassembled WGS sequence"/>
</dbReference>
<evidence type="ECO:0008006" key="3">
    <source>
        <dbReference type="Google" id="ProtNLM"/>
    </source>
</evidence>
<organism evidence="1 2">
    <name type="scientific">Salipaludibacillus aurantiacus</name>
    <dbReference type="NCBI Taxonomy" id="1601833"/>
    <lineage>
        <taxon>Bacteria</taxon>
        <taxon>Bacillati</taxon>
        <taxon>Bacillota</taxon>
        <taxon>Bacilli</taxon>
        <taxon>Bacillales</taxon>
        <taxon>Bacillaceae</taxon>
    </lineage>
</organism>
<evidence type="ECO:0000313" key="2">
    <source>
        <dbReference type="Proteomes" id="UP000198571"/>
    </source>
</evidence>
<reference evidence="2" key="1">
    <citation type="submission" date="2016-10" db="EMBL/GenBank/DDBJ databases">
        <authorList>
            <person name="Varghese N."/>
            <person name="Submissions S."/>
        </authorList>
    </citation>
    <scope>NUCLEOTIDE SEQUENCE [LARGE SCALE GENOMIC DNA]</scope>
    <source>
        <strain evidence="2">S9</strain>
    </source>
</reference>
<gene>
    <name evidence="1" type="ORF">SAMN05518684_108177</name>
</gene>
<keyword evidence="2" id="KW-1185">Reference proteome</keyword>
<proteinExistence type="predicted"/>
<protein>
    <recommendedName>
        <fullName evidence="3">Swt1-like HEPN domain-containing protein</fullName>
    </recommendedName>
</protein>
<dbReference type="EMBL" id="FOGT01000008">
    <property type="protein sequence ID" value="SES12902.1"/>
    <property type="molecule type" value="Genomic_DNA"/>
</dbReference>
<sequence length="121" mass="14549">MAINDISYMTSAYRMLYEIETTLKSFIHRYLFRIYGSNWEMHLHAGKTLDSMLFIDIINYYFNDSRFKKVFDCDEYELLNSLRPVRNCIAHMQIISDAEYKLLIECRSKVIRLNQINQSQL</sequence>